<feature type="compositionally biased region" description="Acidic residues" evidence="1">
    <location>
        <begin position="147"/>
        <end position="161"/>
    </location>
</feature>
<keyword evidence="2" id="KW-1185">Reference proteome</keyword>
<name>A0A9R0KCI1_SPIOL</name>
<sequence>MNRILLRRMRFAATLTQLNSIPKTALKPRISPSLSLSSSSAFPHLHFSSQASPFPKSSDVQTTNHPDADDDITTEELKRRIIRYMKEGDTEVLPSIFEAILVRKLSGKHDDADNELMEEFRSKTQQDEDDRFQSDEDLTESDKDVTESDEELTDSSEEDSD</sequence>
<reference evidence="2" key="1">
    <citation type="journal article" date="2021" name="Nat. Commun.">
        <title>Genomic analyses provide insights into spinach domestication and the genetic basis of agronomic traits.</title>
        <authorList>
            <person name="Cai X."/>
            <person name="Sun X."/>
            <person name="Xu C."/>
            <person name="Sun H."/>
            <person name="Wang X."/>
            <person name="Ge C."/>
            <person name="Zhang Z."/>
            <person name="Wang Q."/>
            <person name="Fei Z."/>
            <person name="Jiao C."/>
            <person name="Wang Q."/>
        </authorList>
    </citation>
    <scope>NUCLEOTIDE SEQUENCE [LARGE SCALE GENOMIC DNA]</scope>
    <source>
        <strain evidence="2">cv. Varoflay</strain>
    </source>
</reference>
<dbReference type="AlphaFoldDB" id="A0A9R0KCI1"/>
<evidence type="ECO:0000256" key="1">
    <source>
        <dbReference type="SAM" id="MobiDB-lite"/>
    </source>
</evidence>
<dbReference type="GeneID" id="110804507"/>
<evidence type="ECO:0000313" key="3">
    <source>
        <dbReference type="RefSeq" id="XP_021865793.1"/>
    </source>
</evidence>
<proteinExistence type="predicted"/>
<gene>
    <name evidence="3" type="primary">LOC110804507</name>
</gene>
<accession>A0A9R0KCI1</accession>
<dbReference type="OrthoDB" id="1936793at2759"/>
<reference evidence="3" key="2">
    <citation type="submission" date="2025-08" db="UniProtKB">
        <authorList>
            <consortium name="RefSeq"/>
        </authorList>
    </citation>
    <scope>IDENTIFICATION</scope>
    <source>
        <tissue evidence="3">Leaf</tissue>
    </source>
</reference>
<evidence type="ECO:0000313" key="2">
    <source>
        <dbReference type="Proteomes" id="UP000813463"/>
    </source>
</evidence>
<feature type="region of interest" description="Disordered" evidence="1">
    <location>
        <begin position="47"/>
        <end position="75"/>
    </location>
</feature>
<dbReference type="KEGG" id="soe:110804507"/>
<feature type="region of interest" description="Disordered" evidence="1">
    <location>
        <begin position="116"/>
        <end position="161"/>
    </location>
</feature>
<dbReference type="Proteomes" id="UP000813463">
    <property type="component" value="Chromosome 5"/>
</dbReference>
<feature type="compositionally biased region" description="Basic and acidic residues" evidence="1">
    <location>
        <begin position="118"/>
        <end position="146"/>
    </location>
</feature>
<protein>
    <submittedName>
        <fullName evidence="3">Uncharacterized protein</fullName>
    </submittedName>
</protein>
<dbReference type="RefSeq" id="XP_021865793.1">
    <property type="nucleotide sequence ID" value="XM_022010101.2"/>
</dbReference>
<organism evidence="2 3">
    <name type="scientific">Spinacia oleracea</name>
    <name type="common">Spinach</name>
    <dbReference type="NCBI Taxonomy" id="3562"/>
    <lineage>
        <taxon>Eukaryota</taxon>
        <taxon>Viridiplantae</taxon>
        <taxon>Streptophyta</taxon>
        <taxon>Embryophyta</taxon>
        <taxon>Tracheophyta</taxon>
        <taxon>Spermatophyta</taxon>
        <taxon>Magnoliopsida</taxon>
        <taxon>eudicotyledons</taxon>
        <taxon>Gunneridae</taxon>
        <taxon>Pentapetalae</taxon>
        <taxon>Caryophyllales</taxon>
        <taxon>Chenopodiaceae</taxon>
        <taxon>Chenopodioideae</taxon>
        <taxon>Anserineae</taxon>
        <taxon>Spinacia</taxon>
    </lineage>
</organism>